<feature type="non-terminal residue" evidence="2">
    <location>
        <position position="180"/>
    </location>
</feature>
<evidence type="ECO:0000313" key="3">
    <source>
        <dbReference type="Proteomes" id="UP000001095"/>
    </source>
</evidence>
<dbReference type="Proteomes" id="UP000001095">
    <property type="component" value="Unassembled WGS sequence"/>
</dbReference>
<sequence>MGLVGGSARGLRAAFCGCALLYASVLPASAACDGVVNCTGNISGGVSYDGNAVTTLNVNSLTNNVTPSGGVSGLALNARADDGSNGRDGGVGIGTEPGDNGNGGNNLTLTYSQPGANPAVGSSGAVVTTNAAGIIVTSRGGNGGSGGDAYVAGNGRGGGDGGAGGTVTVSATGAISTSGN</sequence>
<accession>K8NNQ4</accession>
<reference evidence="2 3" key="1">
    <citation type="submission" date="2012-04" db="EMBL/GenBank/DDBJ databases">
        <title>The Genome Sequence of Afipia clevelandensis ATCC 49720.</title>
        <authorList>
            <consortium name="The Broad Institute Genome Sequencing Platform"/>
            <person name="Earl A."/>
            <person name="Ward D."/>
            <person name="Feldgarden M."/>
            <person name="Gevers D."/>
            <person name="Huys G."/>
            <person name="Walker B."/>
            <person name="Young S.K."/>
            <person name="Zeng Q."/>
            <person name="Gargeya S."/>
            <person name="Fitzgerald M."/>
            <person name="Haas B."/>
            <person name="Abouelleil A."/>
            <person name="Alvarado L."/>
            <person name="Arachchi H.M."/>
            <person name="Berlin A."/>
            <person name="Chapman S.B."/>
            <person name="Goldberg J."/>
            <person name="Griggs A."/>
            <person name="Gujja S."/>
            <person name="Hansen M."/>
            <person name="Howarth C."/>
            <person name="Imamovic A."/>
            <person name="Larimer J."/>
            <person name="McCowen C."/>
            <person name="Montmayeur A."/>
            <person name="Murphy C."/>
            <person name="Neiman D."/>
            <person name="Pearson M."/>
            <person name="Priest M."/>
            <person name="Roberts A."/>
            <person name="Saif S."/>
            <person name="Shea T."/>
            <person name="Sisk P."/>
            <person name="Sykes S."/>
            <person name="Wortman J."/>
            <person name="Nusbaum C."/>
            <person name="Birren B."/>
        </authorList>
    </citation>
    <scope>NUCLEOTIDE SEQUENCE [LARGE SCALE GENOMIC DNA]</scope>
    <source>
        <strain evidence="2 3">ATCC 49720</strain>
    </source>
</reference>
<comment type="caution">
    <text evidence="2">The sequence shown here is derived from an EMBL/GenBank/DDBJ whole genome shotgun (WGS) entry which is preliminary data.</text>
</comment>
<evidence type="ECO:0008006" key="4">
    <source>
        <dbReference type="Google" id="ProtNLM"/>
    </source>
</evidence>
<dbReference type="EMBL" id="AGWY01000018">
    <property type="protein sequence ID" value="EKS31987.1"/>
    <property type="molecule type" value="Genomic_DNA"/>
</dbReference>
<evidence type="ECO:0000256" key="1">
    <source>
        <dbReference type="SAM" id="SignalP"/>
    </source>
</evidence>
<feature type="signal peptide" evidence="1">
    <location>
        <begin position="1"/>
        <end position="30"/>
    </location>
</feature>
<evidence type="ECO:0000313" key="2">
    <source>
        <dbReference type="EMBL" id="EKS31987.1"/>
    </source>
</evidence>
<keyword evidence="3" id="KW-1185">Reference proteome</keyword>
<name>K8NNQ4_9BRAD</name>
<proteinExistence type="predicted"/>
<keyword evidence="1" id="KW-0732">Signal</keyword>
<feature type="chain" id="PRO_5003921537" description="ESPR domain-containing protein" evidence="1">
    <location>
        <begin position="31"/>
        <end position="180"/>
    </location>
</feature>
<organism evidence="2 3">
    <name type="scientific">Afipia clevelandensis ATCC 49720</name>
    <dbReference type="NCBI Taxonomy" id="883079"/>
    <lineage>
        <taxon>Bacteria</taxon>
        <taxon>Pseudomonadati</taxon>
        <taxon>Pseudomonadota</taxon>
        <taxon>Alphaproteobacteria</taxon>
        <taxon>Hyphomicrobiales</taxon>
        <taxon>Nitrobacteraceae</taxon>
        <taxon>Afipia</taxon>
    </lineage>
</organism>
<protein>
    <recommendedName>
        <fullName evidence="4">ESPR domain-containing protein</fullName>
    </recommendedName>
</protein>
<dbReference type="AlphaFoldDB" id="K8NNQ4"/>
<gene>
    <name evidence="2" type="ORF">HMPREF9696_04208</name>
</gene>
<dbReference type="HOGENOM" id="CLU_1499283_0_0_5"/>